<dbReference type="EMBL" id="QFPW01000016">
    <property type="protein sequence ID" value="PZQ47607.1"/>
    <property type="molecule type" value="Genomic_DNA"/>
</dbReference>
<proteinExistence type="inferred from homology"/>
<accession>A0A2W5PSA5</accession>
<dbReference type="SUPFAM" id="SSF55298">
    <property type="entry name" value="YjgF-like"/>
    <property type="match status" value="1"/>
</dbReference>
<dbReference type="GO" id="GO:0005829">
    <property type="term" value="C:cytosol"/>
    <property type="evidence" value="ECO:0007669"/>
    <property type="project" value="TreeGrafter"/>
</dbReference>
<dbReference type="InterPro" id="IPR006056">
    <property type="entry name" value="RidA"/>
</dbReference>
<reference evidence="2 3" key="1">
    <citation type="submission" date="2017-08" db="EMBL/GenBank/DDBJ databases">
        <title>Infants hospitalized years apart are colonized by the same room-sourced microbial strains.</title>
        <authorList>
            <person name="Brooks B."/>
            <person name="Olm M.R."/>
            <person name="Firek B.A."/>
            <person name="Baker R."/>
            <person name="Thomas B.C."/>
            <person name="Morowitz M.J."/>
            <person name="Banfield J.F."/>
        </authorList>
    </citation>
    <scope>NUCLEOTIDE SEQUENCE [LARGE SCALE GENOMIC DNA]</scope>
    <source>
        <strain evidence="2">S2_005_002_R2_34</strain>
    </source>
</reference>
<comment type="similarity">
    <text evidence="1">Belongs to the RutC family.</text>
</comment>
<gene>
    <name evidence="2" type="ORF">DI556_17350</name>
</gene>
<dbReference type="Proteomes" id="UP000249185">
    <property type="component" value="Unassembled WGS sequence"/>
</dbReference>
<dbReference type="GO" id="GO:0019239">
    <property type="term" value="F:deaminase activity"/>
    <property type="evidence" value="ECO:0007669"/>
    <property type="project" value="TreeGrafter"/>
</dbReference>
<evidence type="ECO:0000313" key="2">
    <source>
        <dbReference type="EMBL" id="PZQ47607.1"/>
    </source>
</evidence>
<organism evidence="2 3">
    <name type="scientific">Rhodovulum sulfidophilum</name>
    <name type="common">Rhodobacter sulfidophilus</name>
    <dbReference type="NCBI Taxonomy" id="35806"/>
    <lineage>
        <taxon>Bacteria</taxon>
        <taxon>Pseudomonadati</taxon>
        <taxon>Pseudomonadota</taxon>
        <taxon>Alphaproteobacteria</taxon>
        <taxon>Rhodobacterales</taxon>
        <taxon>Paracoccaceae</taxon>
        <taxon>Rhodovulum</taxon>
    </lineage>
</organism>
<dbReference type="Pfam" id="PF01042">
    <property type="entry name" value="Ribonuc_L-PSP"/>
    <property type="match status" value="1"/>
</dbReference>
<dbReference type="PANTHER" id="PTHR11803:SF39">
    <property type="entry name" value="2-IMINOBUTANOATE_2-IMINOPROPANOATE DEAMINASE"/>
    <property type="match status" value="1"/>
</dbReference>
<dbReference type="InterPro" id="IPR006175">
    <property type="entry name" value="YjgF/YER057c/UK114"/>
</dbReference>
<dbReference type="CDD" id="cd00448">
    <property type="entry name" value="YjgF_YER057c_UK114_family"/>
    <property type="match status" value="1"/>
</dbReference>
<dbReference type="Gene3D" id="3.30.1330.40">
    <property type="entry name" value="RutC-like"/>
    <property type="match status" value="1"/>
</dbReference>
<dbReference type="InterPro" id="IPR019897">
    <property type="entry name" value="RidA_CS"/>
</dbReference>
<dbReference type="PROSITE" id="PS01094">
    <property type="entry name" value="UPF0076"/>
    <property type="match status" value="1"/>
</dbReference>
<comment type="caution">
    <text evidence="2">The sequence shown here is derived from an EMBL/GenBank/DDBJ whole genome shotgun (WGS) entry which is preliminary data.</text>
</comment>
<dbReference type="FunFam" id="3.30.1330.40:FF:000001">
    <property type="entry name" value="L-PSP family endoribonuclease"/>
    <property type="match status" value="1"/>
</dbReference>
<protein>
    <submittedName>
        <fullName evidence="2">Reactive intermediate/imine deaminase</fullName>
    </submittedName>
</protein>
<sequence>MREISTTDAPVAAGPYSQAIRTGDLLFVSGQLPIDPATGAIPEDVLEQTRRSLANIAAIARGAGTDLAKTVKTTVFVTDIARFDEINGVYASFFSAPFPARSLYQVAALPKGAQVEIEAVIEI</sequence>
<dbReference type="InterPro" id="IPR035959">
    <property type="entry name" value="RutC-like_sf"/>
</dbReference>
<dbReference type="NCBIfam" id="TIGR00004">
    <property type="entry name" value="Rid family detoxifying hydrolase"/>
    <property type="match status" value="1"/>
</dbReference>
<dbReference type="PANTHER" id="PTHR11803">
    <property type="entry name" value="2-IMINOBUTANOATE/2-IMINOPROPANOATE DEAMINASE RIDA"/>
    <property type="match status" value="1"/>
</dbReference>
<dbReference type="AlphaFoldDB" id="A0A2W5PSA5"/>
<evidence type="ECO:0000313" key="3">
    <source>
        <dbReference type="Proteomes" id="UP000249185"/>
    </source>
</evidence>
<name>A0A2W5PSA5_RHOSU</name>
<evidence type="ECO:0000256" key="1">
    <source>
        <dbReference type="ARBA" id="ARBA00010552"/>
    </source>
</evidence>